<proteinExistence type="predicted"/>
<evidence type="ECO:0000313" key="4">
    <source>
        <dbReference type="Proteomes" id="UP000441208"/>
    </source>
</evidence>
<organism evidence="2 3">
    <name type="scientific">Phytophthora fragariae</name>
    <dbReference type="NCBI Taxonomy" id="53985"/>
    <lineage>
        <taxon>Eukaryota</taxon>
        <taxon>Sar</taxon>
        <taxon>Stramenopiles</taxon>
        <taxon>Oomycota</taxon>
        <taxon>Peronosporomycetes</taxon>
        <taxon>Peronosporales</taxon>
        <taxon>Peronosporaceae</taxon>
        <taxon>Phytophthora</taxon>
    </lineage>
</organism>
<reference evidence="3 4" key="1">
    <citation type="submission" date="2018-08" db="EMBL/GenBank/DDBJ databases">
        <title>Genomic investigation of the strawberry pathogen Phytophthora fragariae indicates pathogenicity is determined by transcriptional variation in three key races.</title>
        <authorList>
            <person name="Adams T.M."/>
            <person name="Armitage A.D."/>
            <person name="Sobczyk M.K."/>
            <person name="Bates H.J."/>
            <person name="Dunwell J.M."/>
            <person name="Nellist C.F."/>
            <person name="Harrison R.J."/>
        </authorList>
    </citation>
    <scope>NUCLEOTIDE SEQUENCE [LARGE SCALE GENOMIC DNA]</scope>
    <source>
        <strain evidence="2 3">A4</strain>
        <strain evidence="1 4">NOV-71</strain>
    </source>
</reference>
<evidence type="ECO:0000313" key="1">
    <source>
        <dbReference type="EMBL" id="KAE9098270.1"/>
    </source>
</evidence>
<dbReference type="EMBL" id="QXFZ01001044">
    <property type="protein sequence ID" value="KAE9098270.1"/>
    <property type="molecule type" value="Genomic_DNA"/>
</dbReference>
<dbReference type="Proteomes" id="UP000441208">
    <property type="component" value="Unassembled WGS sequence"/>
</dbReference>
<dbReference type="Proteomes" id="UP000437068">
    <property type="component" value="Unassembled WGS sequence"/>
</dbReference>
<sequence length="95" mass="10266">MPRHICCRYGRWFCYFWKASTASTVTAEVEHGKAACASRVLVEAGVVLAAVLGQVEANEFGRREIYCATASTITAEVEHGKAACASRGRSAQRPS</sequence>
<accession>A0A6A4CZL0</accession>
<name>A0A6A4CZL0_9STRA</name>
<dbReference type="AlphaFoldDB" id="A0A6A4CZL0"/>
<evidence type="ECO:0000313" key="2">
    <source>
        <dbReference type="EMBL" id="KAE9299507.1"/>
    </source>
</evidence>
<comment type="caution">
    <text evidence="2">The sequence shown here is derived from an EMBL/GenBank/DDBJ whole genome shotgun (WGS) entry which is preliminary data.</text>
</comment>
<dbReference type="EMBL" id="QXGE01001001">
    <property type="protein sequence ID" value="KAE9299507.1"/>
    <property type="molecule type" value="Genomic_DNA"/>
</dbReference>
<gene>
    <name evidence="2" type="ORF">PF001_g15412</name>
    <name evidence="1" type="ORF">PF007_g16326</name>
</gene>
<evidence type="ECO:0000313" key="3">
    <source>
        <dbReference type="Proteomes" id="UP000437068"/>
    </source>
</evidence>
<protein>
    <submittedName>
        <fullName evidence="2">Uncharacterized protein</fullName>
    </submittedName>
</protein>